<accession>A0ABW2G1V7</accession>
<dbReference type="Gene3D" id="3.40.190.80">
    <property type="match status" value="1"/>
</dbReference>
<comment type="caution">
    <text evidence="1">The sequence shown here is derived from an EMBL/GenBank/DDBJ whole genome shotgun (WGS) entry which is preliminary data.</text>
</comment>
<dbReference type="EMBL" id="JBHTAJ010000052">
    <property type="protein sequence ID" value="MFC7182730.1"/>
    <property type="molecule type" value="Genomic_DNA"/>
</dbReference>
<dbReference type="InterPro" id="IPR000760">
    <property type="entry name" value="Inositol_monophosphatase-like"/>
</dbReference>
<sequence>MQDLGTTVDGMAAAVRAVGAHLAAVQRPEPVPATTAAQALAAFRAVDGPAAAMLRERLGALRPSAGWWEDELTGEVPADGEWWVCDATDGAVQYLHGLPHWAVTATLVRDGEARAAVVHAPRSGATYTAARGGGARLDGRPIAPVPRGLEVALAATAHPPLVGGNDIARRRAGASMTALLGRVLAVRNLGPTALQVARVGSGHLGLFWEYGSDAGNLLPGALIAAEAGAVVTDAAGRPWSPAADSFLAAAPGPHAEAVAALAVVD</sequence>
<dbReference type="Proteomes" id="UP001596435">
    <property type="component" value="Unassembled WGS sequence"/>
</dbReference>
<dbReference type="PANTHER" id="PTHR20854">
    <property type="entry name" value="INOSITOL MONOPHOSPHATASE"/>
    <property type="match status" value="1"/>
</dbReference>
<keyword evidence="2" id="KW-1185">Reference proteome</keyword>
<name>A0ABW2G1V7_9ACTN</name>
<dbReference type="SUPFAM" id="SSF56655">
    <property type="entry name" value="Carbohydrate phosphatase"/>
    <property type="match status" value="1"/>
</dbReference>
<gene>
    <name evidence="1" type="ORF">ACFQMG_24575</name>
</gene>
<proteinExistence type="predicted"/>
<dbReference type="PANTHER" id="PTHR20854:SF4">
    <property type="entry name" value="INOSITOL-1-MONOPHOSPHATASE-RELATED"/>
    <property type="match status" value="1"/>
</dbReference>
<evidence type="ECO:0000313" key="1">
    <source>
        <dbReference type="EMBL" id="MFC7182730.1"/>
    </source>
</evidence>
<organism evidence="1 2">
    <name type="scientific">Kitasatospora paranensis</name>
    <dbReference type="NCBI Taxonomy" id="258053"/>
    <lineage>
        <taxon>Bacteria</taxon>
        <taxon>Bacillati</taxon>
        <taxon>Actinomycetota</taxon>
        <taxon>Actinomycetes</taxon>
        <taxon>Kitasatosporales</taxon>
        <taxon>Streptomycetaceae</taxon>
        <taxon>Kitasatospora</taxon>
    </lineage>
</organism>
<dbReference type="Pfam" id="PF00459">
    <property type="entry name" value="Inositol_P"/>
    <property type="match status" value="1"/>
</dbReference>
<dbReference type="RefSeq" id="WP_345705794.1">
    <property type="nucleotide sequence ID" value="NZ_BAABKV010000001.1"/>
</dbReference>
<protein>
    <submittedName>
        <fullName evidence="1">Inositol monophosphatase family protein</fullName>
    </submittedName>
</protein>
<evidence type="ECO:0000313" key="2">
    <source>
        <dbReference type="Proteomes" id="UP001596435"/>
    </source>
</evidence>
<dbReference type="PRINTS" id="PR00377">
    <property type="entry name" value="IMPHPHTASES"/>
</dbReference>
<reference evidence="2" key="1">
    <citation type="journal article" date="2019" name="Int. J. Syst. Evol. Microbiol.">
        <title>The Global Catalogue of Microorganisms (GCM) 10K type strain sequencing project: providing services to taxonomists for standard genome sequencing and annotation.</title>
        <authorList>
            <consortium name="The Broad Institute Genomics Platform"/>
            <consortium name="The Broad Institute Genome Sequencing Center for Infectious Disease"/>
            <person name="Wu L."/>
            <person name="Ma J."/>
        </authorList>
    </citation>
    <scope>NUCLEOTIDE SEQUENCE [LARGE SCALE GENOMIC DNA]</scope>
    <source>
        <strain evidence="2">CGMCC 1.12859</strain>
    </source>
</reference>
<dbReference type="Gene3D" id="3.30.540.10">
    <property type="entry name" value="Fructose-1,6-Bisphosphatase, subunit A, domain 1"/>
    <property type="match status" value="1"/>
</dbReference>